<dbReference type="RefSeq" id="WP_003889387.1">
    <property type="nucleotide sequence ID" value="NZ_ANBO01000019.1"/>
</dbReference>
<proteinExistence type="predicted"/>
<dbReference type="InterPro" id="IPR024516">
    <property type="entry name" value="Mce_C"/>
</dbReference>
<evidence type="ECO:0000256" key="1">
    <source>
        <dbReference type="SAM" id="Phobius"/>
    </source>
</evidence>
<evidence type="ECO:0000259" key="3">
    <source>
        <dbReference type="Pfam" id="PF11887"/>
    </source>
</evidence>
<dbReference type="EMBL" id="ANBP01000024">
    <property type="protein sequence ID" value="KAB7754338.1"/>
    <property type="molecule type" value="Genomic_DNA"/>
</dbReference>
<dbReference type="Pfam" id="PF11887">
    <property type="entry name" value="Mce4_CUP1"/>
    <property type="match status" value="1"/>
</dbReference>
<dbReference type="GO" id="GO:0005576">
    <property type="term" value="C:extracellular region"/>
    <property type="evidence" value="ECO:0007669"/>
    <property type="project" value="TreeGrafter"/>
</dbReference>
<dbReference type="InterPro" id="IPR003399">
    <property type="entry name" value="Mce/MlaD"/>
</dbReference>
<reference evidence="4 5" key="1">
    <citation type="submission" date="2012-10" db="EMBL/GenBank/DDBJ databases">
        <title>The draft sequence of the Mycobacterium pheli genome.</title>
        <authorList>
            <person name="Pettersson B.M.F."/>
            <person name="Das S."/>
            <person name="Dasgupta S."/>
            <person name="Bhattacharya A."/>
            <person name="Kirsebom L.A."/>
        </authorList>
    </citation>
    <scope>NUCLEOTIDE SEQUENCE [LARGE SCALE GENOMIC DNA]</scope>
    <source>
        <strain evidence="4 5">CCUG 21000</strain>
    </source>
</reference>
<dbReference type="GO" id="GO:0051701">
    <property type="term" value="P:biological process involved in interaction with host"/>
    <property type="evidence" value="ECO:0007669"/>
    <property type="project" value="TreeGrafter"/>
</dbReference>
<gene>
    <name evidence="4" type="ORF">MPHL21000_16755</name>
</gene>
<feature type="domain" description="Mammalian cell entry C-terminal" evidence="3">
    <location>
        <begin position="115"/>
        <end position="310"/>
    </location>
</feature>
<protein>
    <submittedName>
        <fullName evidence="4">Mammalian cell entry protein</fullName>
    </submittedName>
</protein>
<organism evidence="4 5">
    <name type="scientific">Mycolicibacterium phlei DSM 43239 = CCUG 21000</name>
    <dbReference type="NCBI Taxonomy" id="1226750"/>
    <lineage>
        <taxon>Bacteria</taxon>
        <taxon>Bacillati</taxon>
        <taxon>Actinomycetota</taxon>
        <taxon>Actinomycetes</taxon>
        <taxon>Mycobacteriales</taxon>
        <taxon>Mycobacteriaceae</taxon>
        <taxon>Mycolicibacterium</taxon>
    </lineage>
</organism>
<keyword evidence="1" id="KW-0472">Membrane</keyword>
<dbReference type="Pfam" id="PF02470">
    <property type="entry name" value="MlaD"/>
    <property type="match status" value="1"/>
</dbReference>
<dbReference type="PANTHER" id="PTHR33371">
    <property type="entry name" value="INTERMEMBRANE PHOSPHOLIPID TRANSPORT SYSTEM BINDING PROTEIN MLAD-RELATED"/>
    <property type="match status" value="1"/>
</dbReference>
<feature type="transmembrane region" description="Helical" evidence="1">
    <location>
        <begin position="6"/>
        <end position="26"/>
    </location>
</feature>
<name>A0A5N5UY69_MYCPH</name>
<evidence type="ECO:0000313" key="5">
    <source>
        <dbReference type="Proteomes" id="UP000325690"/>
    </source>
</evidence>
<dbReference type="NCBIfam" id="TIGR00996">
    <property type="entry name" value="Mtu_fam_mce"/>
    <property type="match status" value="1"/>
</dbReference>
<keyword evidence="1" id="KW-0812">Transmembrane</keyword>
<dbReference type="InterPro" id="IPR052336">
    <property type="entry name" value="MlaD_Phospholipid_Transporter"/>
</dbReference>
<dbReference type="Proteomes" id="UP000325690">
    <property type="component" value="Unassembled WGS sequence"/>
</dbReference>
<accession>A0A5N5UY69</accession>
<keyword evidence="1" id="KW-1133">Transmembrane helix</keyword>
<dbReference type="AlphaFoldDB" id="A0A5N5UY69"/>
<evidence type="ECO:0000313" key="4">
    <source>
        <dbReference type="EMBL" id="KAB7754338.1"/>
    </source>
</evidence>
<dbReference type="InterPro" id="IPR005693">
    <property type="entry name" value="Mce"/>
</dbReference>
<keyword evidence="5" id="KW-1185">Reference proteome</keyword>
<feature type="domain" description="Mce/MlaD" evidence="2">
    <location>
        <begin position="36"/>
        <end position="108"/>
    </location>
</feature>
<comment type="caution">
    <text evidence="4">The sequence shown here is derived from an EMBL/GenBank/DDBJ whole genome shotgun (WGS) entry which is preliminary data.</text>
</comment>
<sequence length="338" mass="35843">MRATGIKFGVFGVVMLLLTAGLFVIFGQYRSGSAHSYSAVFDDVSDLKPGDSVRVSGIRVGTVKDVTLQPDATVVVDFDANSDIALTAGTKVAVRYLNLVGDRYLELIDSPGSASILPAGARIPAEQTEPALDLDLLLGGLKPVIRGLNPDDVNALTSSLIQILQGESGNVESLFAKTSSFTNAIADNGQTVRELIDNLSAVMAVISENGDQFSTAVDQLEQLITGLANDRDPIGEAITALDAGTASLADLMSQARTPLAGTVDELNRVAPLLEKDIPLMDISLQKAPNNFKKMVRLGAYGSFINQYLCGISVRVTDLQGRTAQFPWVLQDTGRCGEP</sequence>
<evidence type="ECO:0000259" key="2">
    <source>
        <dbReference type="Pfam" id="PF02470"/>
    </source>
</evidence>
<dbReference type="PANTHER" id="PTHR33371:SF17">
    <property type="entry name" value="MCE-FAMILY PROTEIN MCE1B"/>
    <property type="match status" value="1"/>
</dbReference>